<proteinExistence type="predicted"/>
<reference evidence="1 2" key="1">
    <citation type="submission" date="2010-12" db="EMBL/GenBank/DDBJ databases">
        <title>Complete sequence of Desulfurispirillum indicum S5.</title>
        <authorList>
            <consortium name="US DOE Joint Genome Institute"/>
            <person name="Lucas S."/>
            <person name="Copeland A."/>
            <person name="Lapidus A."/>
            <person name="Cheng J.-F."/>
            <person name="Goodwin L."/>
            <person name="Pitluck S."/>
            <person name="Chertkov O."/>
            <person name="Held B."/>
            <person name="Detter J.C."/>
            <person name="Han C."/>
            <person name="Tapia R."/>
            <person name="Land M."/>
            <person name="Hauser L."/>
            <person name="Kyrpides N."/>
            <person name="Ivanova N."/>
            <person name="Mikhailova N."/>
            <person name="Haggblom M."/>
            <person name="Rauschenbach I."/>
            <person name="Bini E."/>
            <person name="Woyke T."/>
        </authorList>
    </citation>
    <scope>NUCLEOTIDE SEQUENCE [LARGE SCALE GENOMIC DNA]</scope>
    <source>
        <strain evidence="2">ATCC BAA-1389 / DSM 22839 / S5</strain>
    </source>
</reference>
<accession>E6W6W0</accession>
<dbReference type="AlphaFoldDB" id="E6W6W0"/>
<protein>
    <submittedName>
        <fullName evidence="1">Uncharacterized protein</fullName>
    </submittedName>
</protein>
<dbReference type="HOGENOM" id="CLU_2301270_0_0_0"/>
<dbReference type="STRING" id="653733.Selin_1469"/>
<dbReference type="RefSeq" id="WP_013506084.1">
    <property type="nucleotide sequence ID" value="NC_014836.1"/>
</dbReference>
<dbReference type="KEGG" id="din:Selin_1469"/>
<evidence type="ECO:0000313" key="2">
    <source>
        <dbReference type="Proteomes" id="UP000002572"/>
    </source>
</evidence>
<name>E6W6W0_DESIS</name>
<gene>
    <name evidence="1" type="ordered locus">Selin_1469</name>
</gene>
<evidence type="ECO:0000313" key="1">
    <source>
        <dbReference type="EMBL" id="ADU66203.1"/>
    </source>
</evidence>
<sequence>MTQNNHSNLTVHPIHNRLMIEIHICDSIDKYREMTGHPDVPVSEITAETGFTAMALQPHLQKWIDDGEAMPSNQNRNIDEHIEYQGKTYTHIRITEKFVR</sequence>
<keyword evidence="2" id="KW-1185">Reference proteome</keyword>
<organism evidence="1 2">
    <name type="scientific">Desulfurispirillum indicum (strain ATCC BAA-1389 / DSM 22839 / S5)</name>
    <dbReference type="NCBI Taxonomy" id="653733"/>
    <lineage>
        <taxon>Bacteria</taxon>
        <taxon>Pseudomonadati</taxon>
        <taxon>Chrysiogenota</taxon>
        <taxon>Chrysiogenia</taxon>
        <taxon>Chrysiogenales</taxon>
        <taxon>Chrysiogenaceae</taxon>
        <taxon>Desulfurispirillum</taxon>
    </lineage>
</organism>
<dbReference type="EMBL" id="CP002432">
    <property type="protein sequence ID" value="ADU66203.1"/>
    <property type="molecule type" value="Genomic_DNA"/>
</dbReference>
<dbReference type="InParanoid" id="E6W6W0"/>
<dbReference type="Proteomes" id="UP000002572">
    <property type="component" value="Chromosome"/>
</dbReference>